<dbReference type="EMBL" id="JBDPZC010000002">
    <property type="protein sequence ID" value="MEO3712634.1"/>
    <property type="molecule type" value="Genomic_DNA"/>
</dbReference>
<proteinExistence type="predicted"/>
<sequence length="175" mass="19543">MDASKDSPDPGTAAPSVLLEGQAAVEAALLEQLLQACRDGAPQICCFDADFQHWPLSNPQLLEALRQWVGPRRRLRLLARDYQAMARRHPRFVQWRQIYGHVVEARQLSDEGPVDHRRPVALLLGQVPQMWRLIDARQGRAVLESDASAHGAALEWFDAVSQRSEESFAASTLGL</sequence>
<reference evidence="1 2" key="1">
    <citation type="submission" date="2024-05" db="EMBL/GenBank/DDBJ databases">
        <title>Roseateles sp. 2.12 16S ribosomal RNA gene Genome sequencing and assembly.</title>
        <authorList>
            <person name="Woo H."/>
        </authorList>
    </citation>
    <scope>NUCLEOTIDE SEQUENCE [LARGE SCALE GENOMIC DNA]</scope>
    <source>
        <strain evidence="1 2">2.12</strain>
    </source>
</reference>
<evidence type="ECO:0000313" key="2">
    <source>
        <dbReference type="Proteomes" id="UP001462640"/>
    </source>
</evidence>
<dbReference type="Proteomes" id="UP001462640">
    <property type="component" value="Unassembled WGS sequence"/>
</dbReference>
<accession>A0ABV0GCE3</accession>
<dbReference type="RefSeq" id="WP_347608333.1">
    <property type="nucleotide sequence ID" value="NZ_JBDPZC010000002.1"/>
</dbReference>
<protein>
    <submittedName>
        <fullName evidence="1">Uncharacterized protein</fullName>
    </submittedName>
</protein>
<organism evidence="1 2">
    <name type="scientific">Roseateles flavus</name>
    <dbReference type="NCBI Taxonomy" id="3149041"/>
    <lineage>
        <taxon>Bacteria</taxon>
        <taxon>Pseudomonadati</taxon>
        <taxon>Pseudomonadota</taxon>
        <taxon>Betaproteobacteria</taxon>
        <taxon>Burkholderiales</taxon>
        <taxon>Sphaerotilaceae</taxon>
        <taxon>Roseateles</taxon>
    </lineage>
</organism>
<keyword evidence="2" id="KW-1185">Reference proteome</keyword>
<gene>
    <name evidence="1" type="ORF">ABDJ40_07615</name>
</gene>
<name>A0ABV0GCE3_9BURK</name>
<evidence type="ECO:0000313" key="1">
    <source>
        <dbReference type="EMBL" id="MEO3712634.1"/>
    </source>
</evidence>
<comment type="caution">
    <text evidence="1">The sequence shown here is derived from an EMBL/GenBank/DDBJ whole genome shotgun (WGS) entry which is preliminary data.</text>
</comment>